<protein>
    <submittedName>
        <fullName evidence="2">Uncharacterized protein</fullName>
    </submittedName>
</protein>
<organism evidence="2 3">
    <name type="scientific">Aspergillus avenaceus</name>
    <dbReference type="NCBI Taxonomy" id="36643"/>
    <lineage>
        <taxon>Eukaryota</taxon>
        <taxon>Fungi</taxon>
        <taxon>Dikarya</taxon>
        <taxon>Ascomycota</taxon>
        <taxon>Pezizomycotina</taxon>
        <taxon>Eurotiomycetes</taxon>
        <taxon>Eurotiomycetidae</taxon>
        <taxon>Eurotiales</taxon>
        <taxon>Aspergillaceae</taxon>
        <taxon>Aspergillus</taxon>
        <taxon>Aspergillus subgen. Circumdati</taxon>
    </lineage>
</organism>
<feature type="transmembrane region" description="Helical" evidence="1">
    <location>
        <begin position="40"/>
        <end position="58"/>
    </location>
</feature>
<sequence>MYSRLLTLVLTRWLTGTRKASVCKYSVGKAEKTRSRNQGILVYTISLFLSFFFIFFFSNQSQWQGF</sequence>
<dbReference type="Proteomes" id="UP000325780">
    <property type="component" value="Unassembled WGS sequence"/>
</dbReference>
<dbReference type="AlphaFoldDB" id="A0A5N6U5K4"/>
<evidence type="ECO:0000313" key="3">
    <source>
        <dbReference type="Proteomes" id="UP000325780"/>
    </source>
</evidence>
<keyword evidence="1" id="KW-0812">Transmembrane</keyword>
<reference evidence="2 3" key="1">
    <citation type="submission" date="2019-04" db="EMBL/GenBank/DDBJ databases">
        <title>Friends and foes A comparative genomics study of 23 Aspergillus species from section Flavi.</title>
        <authorList>
            <consortium name="DOE Joint Genome Institute"/>
            <person name="Kjaerbolling I."/>
            <person name="Vesth T."/>
            <person name="Frisvad J.C."/>
            <person name="Nybo J.L."/>
            <person name="Theobald S."/>
            <person name="Kildgaard S."/>
            <person name="Isbrandt T."/>
            <person name="Kuo A."/>
            <person name="Sato A."/>
            <person name="Lyhne E.K."/>
            <person name="Kogle M.E."/>
            <person name="Wiebenga A."/>
            <person name="Kun R.S."/>
            <person name="Lubbers R.J."/>
            <person name="Makela M.R."/>
            <person name="Barry K."/>
            <person name="Chovatia M."/>
            <person name="Clum A."/>
            <person name="Daum C."/>
            <person name="Haridas S."/>
            <person name="He G."/>
            <person name="LaButti K."/>
            <person name="Lipzen A."/>
            <person name="Mondo S."/>
            <person name="Riley R."/>
            <person name="Salamov A."/>
            <person name="Simmons B.A."/>
            <person name="Magnuson J.K."/>
            <person name="Henrissat B."/>
            <person name="Mortensen U.H."/>
            <person name="Larsen T.O."/>
            <person name="Devries R.P."/>
            <person name="Grigoriev I.V."/>
            <person name="Machida M."/>
            <person name="Baker S.E."/>
            <person name="Andersen M.R."/>
        </authorList>
    </citation>
    <scope>NUCLEOTIDE SEQUENCE [LARGE SCALE GENOMIC DNA]</scope>
    <source>
        <strain evidence="2 3">IBT 18842</strain>
    </source>
</reference>
<evidence type="ECO:0000256" key="1">
    <source>
        <dbReference type="SAM" id="Phobius"/>
    </source>
</evidence>
<gene>
    <name evidence="2" type="ORF">BDV25DRAFT_148580</name>
</gene>
<evidence type="ECO:0000313" key="2">
    <source>
        <dbReference type="EMBL" id="KAE8153868.1"/>
    </source>
</evidence>
<proteinExistence type="predicted"/>
<keyword evidence="3" id="KW-1185">Reference proteome</keyword>
<keyword evidence="1" id="KW-1133">Transmembrane helix</keyword>
<accession>A0A5N6U5K4</accession>
<dbReference type="EMBL" id="ML742034">
    <property type="protein sequence ID" value="KAE8153868.1"/>
    <property type="molecule type" value="Genomic_DNA"/>
</dbReference>
<keyword evidence="1" id="KW-0472">Membrane</keyword>
<name>A0A5N6U5K4_ASPAV</name>